<evidence type="ECO:0000256" key="6">
    <source>
        <dbReference type="ARBA" id="ARBA00022723"/>
    </source>
</evidence>
<feature type="signal peptide" evidence="13">
    <location>
        <begin position="1"/>
        <end position="32"/>
    </location>
</feature>
<keyword evidence="13" id="KW-0732">Signal</keyword>
<comment type="catalytic activity">
    <reaction evidence="10">
        <text>O-phospho-L-serine + H2O = L-serine + phosphate</text>
        <dbReference type="Rhea" id="RHEA:21208"/>
        <dbReference type="ChEBI" id="CHEBI:15377"/>
        <dbReference type="ChEBI" id="CHEBI:33384"/>
        <dbReference type="ChEBI" id="CHEBI:43474"/>
        <dbReference type="ChEBI" id="CHEBI:57524"/>
        <dbReference type="EC" id="3.1.3.3"/>
    </reaction>
</comment>
<dbReference type="RefSeq" id="WP_234377580.1">
    <property type="nucleotide sequence ID" value="NZ_CP108057.1"/>
</dbReference>
<keyword evidence="15" id="KW-1185">Reference proteome</keyword>
<comment type="similarity">
    <text evidence="3">Belongs to the HAD-like hydrolase superfamily. SerB family.</text>
</comment>
<evidence type="ECO:0000256" key="13">
    <source>
        <dbReference type="SAM" id="SignalP"/>
    </source>
</evidence>
<dbReference type="EMBL" id="CP108057">
    <property type="protein sequence ID" value="WUO49403.1"/>
    <property type="molecule type" value="Genomic_DNA"/>
</dbReference>
<dbReference type="Pfam" id="PF12710">
    <property type="entry name" value="HAD"/>
    <property type="match status" value="1"/>
</dbReference>
<keyword evidence="9" id="KW-0718">Serine biosynthesis</keyword>
<reference evidence="14" key="1">
    <citation type="submission" date="2022-10" db="EMBL/GenBank/DDBJ databases">
        <title>The complete genomes of actinobacterial strains from the NBC collection.</title>
        <authorList>
            <person name="Joergensen T.S."/>
            <person name="Alvarez Arevalo M."/>
            <person name="Sterndorff E.B."/>
            <person name="Faurdal D."/>
            <person name="Vuksanovic O."/>
            <person name="Mourched A.-S."/>
            <person name="Charusanti P."/>
            <person name="Shaw S."/>
            <person name="Blin K."/>
            <person name="Weber T."/>
        </authorList>
    </citation>
    <scope>NUCLEOTIDE SEQUENCE</scope>
    <source>
        <strain evidence="14">NBC_00283</strain>
    </source>
</reference>
<accession>A0ABZ1RSC3</accession>
<evidence type="ECO:0000313" key="14">
    <source>
        <dbReference type="EMBL" id="WUO49403.1"/>
    </source>
</evidence>
<dbReference type="PANTHER" id="PTHR43344:SF2">
    <property type="entry name" value="PHOSPHOSERINE PHOSPHATASE"/>
    <property type="match status" value="1"/>
</dbReference>
<feature type="chain" id="PRO_5047550281" description="phosphoserine phosphatase" evidence="13">
    <location>
        <begin position="33"/>
        <end position="434"/>
    </location>
</feature>
<name>A0ABZ1RSC3_9ACTN</name>
<evidence type="ECO:0000256" key="10">
    <source>
        <dbReference type="ARBA" id="ARBA00048138"/>
    </source>
</evidence>
<sequence>MTPRSTARRLQAVGAAAAITAALVATAPAAQAARPGGHCVTPKLAAGWYGDNQARLQQLIDQYGRCAPYRASREKPVAVFDWDNTVVKNDVGDATMFWLLRGGKIRQPAAGDWATTSRFLTPAATAALADACGALARPGAPLPTGTPEGAGCADEINAVYGSAATRGGAAAFAGWDRRTTEPGYAWLPQLMQGWTAREVRGFAAAARAENLAAPVGATQQVGSAKVTGWVRYYDQQRDLVKSLQKAGFDVWISSASPQPVVEVWAEGVGIDAGHVIGIRNVTSRGGKFTPHLEGCGSVRDGADTMITYVDGKRCWINKEIFGVRGAAAEKVQPAARRQVFAAGDSDTDISFLRDATALRLVVNRNKNELMCRAYDNSDGKWIVNPMFIEPKKRKATPYPCATSGYVDHDGTPGPVRRGDTSVIPDQTDTVYAAS</sequence>
<proteinExistence type="inferred from homology"/>
<dbReference type="InterPro" id="IPR050582">
    <property type="entry name" value="HAD-like_SerB"/>
</dbReference>
<evidence type="ECO:0000256" key="3">
    <source>
        <dbReference type="ARBA" id="ARBA00009184"/>
    </source>
</evidence>
<organism evidence="14 15">
    <name type="scientific">Streptomyces goshikiensis</name>
    <dbReference type="NCBI Taxonomy" id="1942"/>
    <lineage>
        <taxon>Bacteria</taxon>
        <taxon>Bacillati</taxon>
        <taxon>Actinomycetota</taxon>
        <taxon>Actinomycetes</taxon>
        <taxon>Kitasatosporales</taxon>
        <taxon>Streptomycetaceae</taxon>
        <taxon>Streptomyces</taxon>
    </lineage>
</organism>
<dbReference type="SUPFAM" id="SSF56784">
    <property type="entry name" value="HAD-like"/>
    <property type="match status" value="1"/>
</dbReference>
<keyword evidence="7" id="KW-0378">Hydrolase</keyword>
<evidence type="ECO:0000256" key="8">
    <source>
        <dbReference type="ARBA" id="ARBA00022842"/>
    </source>
</evidence>
<dbReference type="Proteomes" id="UP001432075">
    <property type="component" value="Chromosome"/>
</dbReference>
<dbReference type="InterPro" id="IPR006311">
    <property type="entry name" value="TAT_signal"/>
</dbReference>
<keyword evidence="6" id="KW-0479">Metal-binding</keyword>
<evidence type="ECO:0000256" key="11">
    <source>
        <dbReference type="ARBA" id="ARBA00048523"/>
    </source>
</evidence>
<evidence type="ECO:0000256" key="2">
    <source>
        <dbReference type="ARBA" id="ARBA00005135"/>
    </source>
</evidence>
<protein>
    <recommendedName>
        <fullName evidence="4">phosphoserine phosphatase</fullName>
        <ecNumber evidence="4">3.1.3.3</ecNumber>
    </recommendedName>
</protein>
<evidence type="ECO:0000313" key="15">
    <source>
        <dbReference type="Proteomes" id="UP001432075"/>
    </source>
</evidence>
<dbReference type="PROSITE" id="PS51318">
    <property type="entry name" value="TAT"/>
    <property type="match status" value="1"/>
</dbReference>
<dbReference type="Gene3D" id="3.40.50.1000">
    <property type="entry name" value="HAD superfamily/HAD-like"/>
    <property type="match status" value="2"/>
</dbReference>
<evidence type="ECO:0000256" key="1">
    <source>
        <dbReference type="ARBA" id="ARBA00001946"/>
    </source>
</evidence>
<keyword evidence="5" id="KW-0028">Amino-acid biosynthesis</keyword>
<evidence type="ECO:0000256" key="12">
    <source>
        <dbReference type="SAM" id="MobiDB-lite"/>
    </source>
</evidence>
<feature type="region of interest" description="Disordered" evidence="12">
    <location>
        <begin position="404"/>
        <end position="428"/>
    </location>
</feature>
<comment type="pathway">
    <text evidence="2">Amino-acid biosynthesis; L-serine biosynthesis; L-serine from 3-phospho-D-glycerate: step 3/3.</text>
</comment>
<keyword evidence="8" id="KW-0460">Magnesium</keyword>
<dbReference type="InterPro" id="IPR023214">
    <property type="entry name" value="HAD_sf"/>
</dbReference>
<gene>
    <name evidence="14" type="ORF">OHU17_28225</name>
</gene>
<dbReference type="EC" id="3.1.3.3" evidence="4"/>
<dbReference type="PANTHER" id="PTHR43344">
    <property type="entry name" value="PHOSPHOSERINE PHOSPHATASE"/>
    <property type="match status" value="1"/>
</dbReference>
<evidence type="ECO:0000256" key="9">
    <source>
        <dbReference type="ARBA" id="ARBA00023299"/>
    </source>
</evidence>
<evidence type="ECO:0000256" key="5">
    <source>
        <dbReference type="ARBA" id="ARBA00022605"/>
    </source>
</evidence>
<comment type="cofactor">
    <cofactor evidence="1">
        <name>Mg(2+)</name>
        <dbReference type="ChEBI" id="CHEBI:18420"/>
    </cofactor>
</comment>
<evidence type="ECO:0000256" key="7">
    <source>
        <dbReference type="ARBA" id="ARBA00022801"/>
    </source>
</evidence>
<evidence type="ECO:0000256" key="4">
    <source>
        <dbReference type="ARBA" id="ARBA00012640"/>
    </source>
</evidence>
<dbReference type="InterPro" id="IPR036412">
    <property type="entry name" value="HAD-like_sf"/>
</dbReference>
<comment type="catalytic activity">
    <reaction evidence="11">
        <text>O-phospho-D-serine + H2O = D-serine + phosphate</text>
        <dbReference type="Rhea" id="RHEA:24873"/>
        <dbReference type="ChEBI" id="CHEBI:15377"/>
        <dbReference type="ChEBI" id="CHEBI:35247"/>
        <dbReference type="ChEBI" id="CHEBI:43474"/>
        <dbReference type="ChEBI" id="CHEBI:58680"/>
        <dbReference type="EC" id="3.1.3.3"/>
    </reaction>
</comment>